<evidence type="ECO:0000259" key="2">
    <source>
        <dbReference type="Pfam" id="PF26061"/>
    </source>
</evidence>
<dbReference type="OrthoDB" id="3515051at2759"/>
<keyword evidence="1" id="KW-0732">Signal</keyword>
<gene>
    <name evidence="3" type="ORF">B0J11DRAFT_595732</name>
</gene>
<sequence length="271" mass="29840">MITSLLLATVALASQATAVCDRAKLKEATATYLKAQAAGNPGLLPLAYAVVRYQENDAEIDINKSILSEAITIDSHHSLHDTAECLTYTEISTASHKHPYVINARFAFTSEHGIKAIQTVVSDAGDWLFNATAWVSWSKKENWDIIPENKRDTRAVIKAAGDAYLDSWGNGSVPVPYGTPCARLEGGIYTGDKKPQDNTCRMPEFPKPFWISKRSYVIDEEVGGLGIFNEFPFIDVTKPNGTSSTNFFRVEGSKIRYIHENTVCATKNCGR</sequence>
<feature type="signal peptide" evidence="1">
    <location>
        <begin position="1"/>
        <end position="18"/>
    </location>
</feature>
<name>A0A9P9EC54_9PLEO</name>
<evidence type="ECO:0000313" key="4">
    <source>
        <dbReference type="Proteomes" id="UP000700596"/>
    </source>
</evidence>
<feature type="domain" description="DUF8021" evidence="2">
    <location>
        <begin position="150"/>
        <end position="262"/>
    </location>
</feature>
<evidence type="ECO:0000313" key="3">
    <source>
        <dbReference type="EMBL" id="KAH7134908.1"/>
    </source>
</evidence>
<dbReference type="InterPro" id="IPR058334">
    <property type="entry name" value="DUF8021"/>
</dbReference>
<feature type="chain" id="PRO_5040340372" description="DUF8021 domain-containing protein" evidence="1">
    <location>
        <begin position="19"/>
        <end position="271"/>
    </location>
</feature>
<dbReference type="Proteomes" id="UP000700596">
    <property type="component" value="Unassembled WGS sequence"/>
</dbReference>
<dbReference type="Pfam" id="PF26061">
    <property type="entry name" value="DUF8021"/>
    <property type="match status" value="1"/>
</dbReference>
<organism evidence="3 4">
    <name type="scientific">Dendryphion nanum</name>
    <dbReference type="NCBI Taxonomy" id="256645"/>
    <lineage>
        <taxon>Eukaryota</taxon>
        <taxon>Fungi</taxon>
        <taxon>Dikarya</taxon>
        <taxon>Ascomycota</taxon>
        <taxon>Pezizomycotina</taxon>
        <taxon>Dothideomycetes</taxon>
        <taxon>Pleosporomycetidae</taxon>
        <taxon>Pleosporales</taxon>
        <taxon>Torulaceae</taxon>
        <taxon>Dendryphion</taxon>
    </lineage>
</organism>
<accession>A0A9P9EC54</accession>
<protein>
    <recommendedName>
        <fullName evidence="2">DUF8021 domain-containing protein</fullName>
    </recommendedName>
</protein>
<comment type="caution">
    <text evidence="3">The sequence shown here is derived from an EMBL/GenBank/DDBJ whole genome shotgun (WGS) entry which is preliminary data.</text>
</comment>
<proteinExistence type="predicted"/>
<keyword evidence="4" id="KW-1185">Reference proteome</keyword>
<dbReference type="EMBL" id="JAGMWT010000002">
    <property type="protein sequence ID" value="KAH7134908.1"/>
    <property type="molecule type" value="Genomic_DNA"/>
</dbReference>
<dbReference type="AlphaFoldDB" id="A0A9P9EC54"/>
<reference evidence="3" key="1">
    <citation type="journal article" date="2021" name="Nat. Commun.">
        <title>Genetic determinants of endophytism in the Arabidopsis root mycobiome.</title>
        <authorList>
            <person name="Mesny F."/>
            <person name="Miyauchi S."/>
            <person name="Thiergart T."/>
            <person name="Pickel B."/>
            <person name="Atanasova L."/>
            <person name="Karlsson M."/>
            <person name="Huettel B."/>
            <person name="Barry K.W."/>
            <person name="Haridas S."/>
            <person name="Chen C."/>
            <person name="Bauer D."/>
            <person name="Andreopoulos W."/>
            <person name="Pangilinan J."/>
            <person name="LaButti K."/>
            <person name="Riley R."/>
            <person name="Lipzen A."/>
            <person name="Clum A."/>
            <person name="Drula E."/>
            <person name="Henrissat B."/>
            <person name="Kohler A."/>
            <person name="Grigoriev I.V."/>
            <person name="Martin F.M."/>
            <person name="Hacquard S."/>
        </authorList>
    </citation>
    <scope>NUCLEOTIDE SEQUENCE</scope>
    <source>
        <strain evidence="3">MPI-CAGE-CH-0243</strain>
    </source>
</reference>
<evidence type="ECO:0000256" key="1">
    <source>
        <dbReference type="SAM" id="SignalP"/>
    </source>
</evidence>